<reference evidence="1 2" key="1">
    <citation type="submission" date="2023-09" db="EMBL/GenBank/DDBJ databases">
        <authorList>
            <person name="Wang M."/>
        </authorList>
    </citation>
    <scope>NUCLEOTIDE SEQUENCE [LARGE SCALE GENOMIC DNA]</scope>
    <source>
        <strain evidence="1">GT-2023</strain>
        <tissue evidence="1">Liver</tissue>
    </source>
</reference>
<evidence type="ECO:0000313" key="1">
    <source>
        <dbReference type="EMBL" id="KAL1249572.1"/>
    </source>
</evidence>
<name>A0ABR3L9K6_9TELE</name>
<comment type="caution">
    <text evidence="1">The sequence shown here is derived from an EMBL/GenBank/DDBJ whole genome shotgun (WGS) entry which is preliminary data.</text>
</comment>
<dbReference type="EMBL" id="JAYMGO010000023">
    <property type="protein sequence ID" value="KAL1249572.1"/>
    <property type="molecule type" value="Genomic_DNA"/>
</dbReference>
<evidence type="ECO:0000313" key="2">
    <source>
        <dbReference type="Proteomes" id="UP001558613"/>
    </source>
</evidence>
<proteinExistence type="predicted"/>
<keyword evidence="2" id="KW-1185">Reference proteome</keyword>
<accession>A0ABR3L9K6</accession>
<protein>
    <submittedName>
        <fullName evidence="1">Uncharacterized protein</fullName>
    </submittedName>
</protein>
<organism evidence="1 2">
    <name type="scientific">Cirrhinus molitorella</name>
    <name type="common">mud carp</name>
    <dbReference type="NCBI Taxonomy" id="172907"/>
    <lineage>
        <taxon>Eukaryota</taxon>
        <taxon>Metazoa</taxon>
        <taxon>Chordata</taxon>
        <taxon>Craniata</taxon>
        <taxon>Vertebrata</taxon>
        <taxon>Euteleostomi</taxon>
        <taxon>Actinopterygii</taxon>
        <taxon>Neopterygii</taxon>
        <taxon>Teleostei</taxon>
        <taxon>Ostariophysi</taxon>
        <taxon>Cypriniformes</taxon>
        <taxon>Cyprinidae</taxon>
        <taxon>Labeoninae</taxon>
        <taxon>Labeonini</taxon>
        <taxon>Cirrhinus</taxon>
    </lineage>
</organism>
<sequence>MTTASTQFHTGTRSSFKPTRLALARLVTSRVHHSCCECGRSCWSGSGRAVTLLLFMSKGNFAAELQSAKTIELDNFDVSWMEL</sequence>
<gene>
    <name evidence="1" type="ORF">QQF64_020577</name>
</gene>
<dbReference type="Proteomes" id="UP001558613">
    <property type="component" value="Unassembled WGS sequence"/>
</dbReference>